<evidence type="ECO:0000313" key="2">
    <source>
        <dbReference type="Proteomes" id="UP000002429"/>
    </source>
</evidence>
<reference evidence="2" key="1">
    <citation type="journal article" date="2010" name="PLoS ONE">
        <title>The complete genome sequence of Cupriavidus metallidurans strain CH34, a master survivalist in harsh and anthropogenic environments.</title>
        <authorList>
            <person name="Janssen P.J."/>
            <person name="Van Houdt R."/>
            <person name="Moors H."/>
            <person name="Monsieurs P."/>
            <person name="Morin N."/>
            <person name="Michaux A."/>
            <person name="Benotmane M.A."/>
            <person name="Leys N."/>
            <person name="Vallaeys T."/>
            <person name="Lapidus A."/>
            <person name="Monchy S."/>
            <person name="Medigue C."/>
            <person name="Taghavi S."/>
            <person name="McCorkle S."/>
            <person name="Dunn J."/>
            <person name="van der Lelie D."/>
            <person name="Mergeay M."/>
        </authorList>
    </citation>
    <scope>NUCLEOTIDE SEQUENCE [LARGE SCALE GENOMIC DNA]</scope>
    <source>
        <strain evidence="2">ATCC 43123 / DSM 2839 / NBRC 102507 / CH34</strain>
    </source>
</reference>
<dbReference type="AlphaFoldDB" id="D3DYE1"/>
<dbReference type="Proteomes" id="UP000002429">
    <property type="component" value="Plasmid megaplasmid"/>
</dbReference>
<name>D3DYE1_CUPMC</name>
<sequence>MSSNEAVNRLVDISHCEKPHTSTKAEAHNHAVQSRTEVLILVNDQDRVFRKQCCLKPRVLSQRTNCEKRHVIEVNEPTNAELGLIGLSQPCQTRIRIPP</sequence>
<dbReference type="HOGENOM" id="CLU_2318119_0_0_4"/>
<protein>
    <submittedName>
        <fullName evidence="1">Uncharacterized protein</fullName>
    </submittedName>
</protein>
<evidence type="ECO:0000313" key="1">
    <source>
        <dbReference type="EMBL" id="ADC45311.1"/>
    </source>
</evidence>
<accession>D3DYE1</accession>
<dbReference type="KEGG" id="rme:Rmet_6732"/>
<gene>
    <name evidence="1" type="ordered locus">Rmet_6732</name>
</gene>
<geneLocation type="plasmid" evidence="1 2">
    <name>megaplasmid</name>
</geneLocation>
<proteinExistence type="predicted"/>
<keyword evidence="1" id="KW-0614">Plasmid</keyword>
<keyword evidence="2" id="KW-1185">Reference proteome</keyword>
<organism evidence="1 2">
    <name type="scientific">Cupriavidus metallidurans (strain ATCC 43123 / DSM 2839 / NBRC 102507 / CH34)</name>
    <name type="common">Ralstonia metallidurans</name>
    <dbReference type="NCBI Taxonomy" id="266264"/>
    <lineage>
        <taxon>Bacteria</taxon>
        <taxon>Pseudomonadati</taxon>
        <taxon>Pseudomonadota</taxon>
        <taxon>Betaproteobacteria</taxon>
        <taxon>Burkholderiales</taxon>
        <taxon>Burkholderiaceae</taxon>
        <taxon>Cupriavidus</taxon>
    </lineage>
</organism>
<dbReference type="EMBL" id="CP000353">
    <property type="protein sequence ID" value="ADC45311.1"/>
    <property type="molecule type" value="Genomic_DNA"/>
</dbReference>